<proteinExistence type="predicted"/>
<protein>
    <submittedName>
        <fullName evidence="1">Uncharacterized protein</fullName>
    </submittedName>
</protein>
<name>A0A4R2PD56_RHOSA</name>
<organism evidence="1 2">
    <name type="scientific">Rhodothalassium salexigens DSM 2132</name>
    <dbReference type="NCBI Taxonomy" id="1188247"/>
    <lineage>
        <taxon>Bacteria</taxon>
        <taxon>Pseudomonadati</taxon>
        <taxon>Pseudomonadota</taxon>
        <taxon>Alphaproteobacteria</taxon>
        <taxon>Rhodothalassiales</taxon>
        <taxon>Rhodothalassiaceae</taxon>
        <taxon>Rhodothalassium</taxon>
    </lineage>
</organism>
<sequence>MAIDPPGLLGLAGVLLLARPVLRADSLARRQTRLSDIRFSDRSDPMFHDELAKLRDRRERQARRWRPSDRACLWLGYGCILAAEAWTLLAAP</sequence>
<evidence type="ECO:0000313" key="1">
    <source>
        <dbReference type="EMBL" id="TCP33017.1"/>
    </source>
</evidence>
<evidence type="ECO:0000313" key="2">
    <source>
        <dbReference type="Proteomes" id="UP000295399"/>
    </source>
</evidence>
<accession>A0A4R2PD56</accession>
<dbReference type="EMBL" id="SLXO01000008">
    <property type="protein sequence ID" value="TCP33017.1"/>
    <property type="molecule type" value="Genomic_DNA"/>
</dbReference>
<dbReference type="RefSeq" id="WP_132708950.1">
    <property type="nucleotide sequence ID" value="NZ_JACIGF010000008.1"/>
</dbReference>
<gene>
    <name evidence="1" type="ORF">EV659_108116</name>
</gene>
<dbReference type="InParanoid" id="A0A4R2PD56"/>
<dbReference type="AlphaFoldDB" id="A0A4R2PD56"/>
<dbReference type="Proteomes" id="UP000295399">
    <property type="component" value="Unassembled WGS sequence"/>
</dbReference>
<keyword evidence="2" id="KW-1185">Reference proteome</keyword>
<reference evidence="1 2" key="1">
    <citation type="submission" date="2019-03" db="EMBL/GenBank/DDBJ databases">
        <title>Genomic Encyclopedia of Type Strains, Phase IV (KMG-IV): sequencing the most valuable type-strain genomes for metagenomic binning, comparative biology and taxonomic classification.</title>
        <authorList>
            <person name="Goeker M."/>
        </authorList>
    </citation>
    <scope>NUCLEOTIDE SEQUENCE [LARGE SCALE GENOMIC DNA]</scope>
    <source>
        <strain evidence="1 2">DSM 2132</strain>
    </source>
</reference>
<comment type="caution">
    <text evidence="1">The sequence shown here is derived from an EMBL/GenBank/DDBJ whole genome shotgun (WGS) entry which is preliminary data.</text>
</comment>